<evidence type="ECO:0000313" key="2">
    <source>
        <dbReference type="EMBL" id="CAF4358709.1"/>
    </source>
</evidence>
<sequence length="76" mass="8098">SSTAYPGLIGRSTSHNSLQSTQTQPTRVTSAKQRNASTGSNLYQKTNYGNLMREKTSAANRGFRSGSAPTPTPPPK</sequence>
<reference evidence="2" key="1">
    <citation type="submission" date="2021-02" db="EMBL/GenBank/DDBJ databases">
        <authorList>
            <person name="Nowell W R."/>
        </authorList>
    </citation>
    <scope>NUCLEOTIDE SEQUENCE</scope>
</reference>
<comment type="caution">
    <text evidence="2">The sequence shown here is derived from an EMBL/GenBank/DDBJ whole genome shotgun (WGS) entry which is preliminary data.</text>
</comment>
<protein>
    <submittedName>
        <fullName evidence="2">Uncharacterized protein</fullName>
    </submittedName>
</protein>
<feature type="non-terminal residue" evidence="2">
    <location>
        <position position="76"/>
    </location>
</feature>
<accession>A0A8S2UVR8</accession>
<organism evidence="2 3">
    <name type="scientific">Rotaria magnacalcarata</name>
    <dbReference type="NCBI Taxonomy" id="392030"/>
    <lineage>
        <taxon>Eukaryota</taxon>
        <taxon>Metazoa</taxon>
        <taxon>Spiralia</taxon>
        <taxon>Gnathifera</taxon>
        <taxon>Rotifera</taxon>
        <taxon>Eurotatoria</taxon>
        <taxon>Bdelloidea</taxon>
        <taxon>Philodinida</taxon>
        <taxon>Philodinidae</taxon>
        <taxon>Rotaria</taxon>
    </lineage>
</organism>
<feature type="non-terminal residue" evidence="2">
    <location>
        <position position="1"/>
    </location>
</feature>
<dbReference type="AlphaFoldDB" id="A0A8S2UVR8"/>
<feature type="region of interest" description="Disordered" evidence="1">
    <location>
        <begin position="1"/>
        <end position="76"/>
    </location>
</feature>
<dbReference type="Proteomes" id="UP000676336">
    <property type="component" value="Unassembled WGS sequence"/>
</dbReference>
<name>A0A8S2UVR8_9BILA</name>
<proteinExistence type="predicted"/>
<gene>
    <name evidence="2" type="ORF">SMN809_LOCUS28598</name>
</gene>
<evidence type="ECO:0000256" key="1">
    <source>
        <dbReference type="SAM" id="MobiDB-lite"/>
    </source>
</evidence>
<evidence type="ECO:0000313" key="3">
    <source>
        <dbReference type="Proteomes" id="UP000676336"/>
    </source>
</evidence>
<feature type="compositionally biased region" description="Polar residues" evidence="1">
    <location>
        <begin position="11"/>
        <end position="49"/>
    </location>
</feature>
<dbReference type="EMBL" id="CAJOBI010048229">
    <property type="protein sequence ID" value="CAF4358709.1"/>
    <property type="molecule type" value="Genomic_DNA"/>
</dbReference>